<keyword evidence="2" id="KW-1185">Reference proteome</keyword>
<protein>
    <submittedName>
        <fullName evidence="1">Uncharacterized protein</fullName>
    </submittedName>
</protein>
<dbReference type="Proteomes" id="UP000886501">
    <property type="component" value="Unassembled WGS sequence"/>
</dbReference>
<dbReference type="EMBL" id="MU118029">
    <property type="protein sequence ID" value="KAF9647667.1"/>
    <property type="molecule type" value="Genomic_DNA"/>
</dbReference>
<gene>
    <name evidence="1" type="ORF">BDM02DRAFT_3116775</name>
</gene>
<sequence length="51" mass="5034">MGLSAMSTNGSNNGNGNGNTNVTAKREPLGALFTGGEGVGGGGPDPKRMRK</sequence>
<reference evidence="1" key="1">
    <citation type="submission" date="2019-10" db="EMBL/GenBank/DDBJ databases">
        <authorList>
            <consortium name="DOE Joint Genome Institute"/>
            <person name="Kuo A."/>
            <person name="Miyauchi S."/>
            <person name="Kiss E."/>
            <person name="Drula E."/>
            <person name="Kohler A."/>
            <person name="Sanchez-Garcia M."/>
            <person name="Andreopoulos B."/>
            <person name="Barry K.W."/>
            <person name="Bonito G."/>
            <person name="Buee M."/>
            <person name="Carver A."/>
            <person name="Chen C."/>
            <person name="Cichocki N."/>
            <person name="Clum A."/>
            <person name="Culley D."/>
            <person name="Crous P.W."/>
            <person name="Fauchery L."/>
            <person name="Girlanda M."/>
            <person name="Hayes R."/>
            <person name="Keri Z."/>
            <person name="Labutti K."/>
            <person name="Lipzen A."/>
            <person name="Lombard V."/>
            <person name="Magnuson J."/>
            <person name="Maillard F."/>
            <person name="Morin E."/>
            <person name="Murat C."/>
            <person name="Nolan M."/>
            <person name="Ohm R."/>
            <person name="Pangilinan J."/>
            <person name="Pereira M."/>
            <person name="Perotto S."/>
            <person name="Peter M."/>
            <person name="Riley R."/>
            <person name="Sitrit Y."/>
            <person name="Stielow B."/>
            <person name="Szollosi G."/>
            <person name="Zifcakova L."/>
            <person name="Stursova M."/>
            <person name="Spatafora J.W."/>
            <person name="Tedersoo L."/>
            <person name="Vaario L.-M."/>
            <person name="Yamada A."/>
            <person name="Yan M."/>
            <person name="Wang P."/>
            <person name="Xu J."/>
            <person name="Bruns T."/>
            <person name="Baldrian P."/>
            <person name="Vilgalys R."/>
            <person name="Henrissat B."/>
            <person name="Grigoriev I.V."/>
            <person name="Hibbett D."/>
            <person name="Nagy L.G."/>
            <person name="Martin F.M."/>
        </authorList>
    </citation>
    <scope>NUCLEOTIDE SEQUENCE</scope>
    <source>
        <strain evidence="1">P2</strain>
    </source>
</reference>
<evidence type="ECO:0000313" key="2">
    <source>
        <dbReference type="Proteomes" id="UP000886501"/>
    </source>
</evidence>
<organism evidence="1 2">
    <name type="scientific">Thelephora ganbajun</name>
    <name type="common">Ganba fungus</name>
    <dbReference type="NCBI Taxonomy" id="370292"/>
    <lineage>
        <taxon>Eukaryota</taxon>
        <taxon>Fungi</taxon>
        <taxon>Dikarya</taxon>
        <taxon>Basidiomycota</taxon>
        <taxon>Agaricomycotina</taxon>
        <taxon>Agaricomycetes</taxon>
        <taxon>Thelephorales</taxon>
        <taxon>Thelephoraceae</taxon>
        <taxon>Thelephora</taxon>
    </lineage>
</organism>
<comment type="caution">
    <text evidence="1">The sequence shown here is derived from an EMBL/GenBank/DDBJ whole genome shotgun (WGS) entry which is preliminary data.</text>
</comment>
<name>A0ACB6ZDP0_THEGA</name>
<accession>A0ACB6ZDP0</accession>
<reference evidence="1" key="2">
    <citation type="journal article" date="2020" name="Nat. Commun.">
        <title>Large-scale genome sequencing of mycorrhizal fungi provides insights into the early evolution of symbiotic traits.</title>
        <authorList>
            <person name="Miyauchi S."/>
            <person name="Kiss E."/>
            <person name="Kuo A."/>
            <person name="Drula E."/>
            <person name="Kohler A."/>
            <person name="Sanchez-Garcia M."/>
            <person name="Morin E."/>
            <person name="Andreopoulos B."/>
            <person name="Barry K.W."/>
            <person name="Bonito G."/>
            <person name="Buee M."/>
            <person name="Carver A."/>
            <person name="Chen C."/>
            <person name="Cichocki N."/>
            <person name="Clum A."/>
            <person name="Culley D."/>
            <person name="Crous P.W."/>
            <person name="Fauchery L."/>
            <person name="Girlanda M."/>
            <person name="Hayes R.D."/>
            <person name="Keri Z."/>
            <person name="LaButti K."/>
            <person name="Lipzen A."/>
            <person name="Lombard V."/>
            <person name="Magnuson J."/>
            <person name="Maillard F."/>
            <person name="Murat C."/>
            <person name="Nolan M."/>
            <person name="Ohm R.A."/>
            <person name="Pangilinan J."/>
            <person name="Pereira M.F."/>
            <person name="Perotto S."/>
            <person name="Peter M."/>
            <person name="Pfister S."/>
            <person name="Riley R."/>
            <person name="Sitrit Y."/>
            <person name="Stielow J.B."/>
            <person name="Szollosi G."/>
            <person name="Zifcakova L."/>
            <person name="Stursova M."/>
            <person name="Spatafora J.W."/>
            <person name="Tedersoo L."/>
            <person name="Vaario L.M."/>
            <person name="Yamada A."/>
            <person name="Yan M."/>
            <person name="Wang P."/>
            <person name="Xu J."/>
            <person name="Bruns T."/>
            <person name="Baldrian P."/>
            <person name="Vilgalys R."/>
            <person name="Dunand C."/>
            <person name="Henrissat B."/>
            <person name="Grigoriev I.V."/>
            <person name="Hibbett D."/>
            <person name="Nagy L.G."/>
            <person name="Martin F.M."/>
        </authorList>
    </citation>
    <scope>NUCLEOTIDE SEQUENCE</scope>
    <source>
        <strain evidence="1">P2</strain>
    </source>
</reference>
<proteinExistence type="predicted"/>
<evidence type="ECO:0000313" key="1">
    <source>
        <dbReference type="EMBL" id="KAF9647667.1"/>
    </source>
</evidence>